<evidence type="ECO:0000313" key="2">
    <source>
        <dbReference type="EMBL" id="KAJ7018211.1"/>
    </source>
</evidence>
<gene>
    <name evidence="2" type="ORF">C8F04DRAFT_1152272</name>
</gene>
<dbReference type="Proteomes" id="UP001218188">
    <property type="component" value="Unassembled WGS sequence"/>
</dbReference>
<feature type="transmembrane region" description="Helical" evidence="1">
    <location>
        <begin position="56"/>
        <end position="76"/>
    </location>
</feature>
<dbReference type="EMBL" id="JARJCM010000350">
    <property type="protein sequence ID" value="KAJ7018211.1"/>
    <property type="molecule type" value="Genomic_DNA"/>
</dbReference>
<keyword evidence="1" id="KW-1133">Transmembrane helix</keyword>
<keyword evidence="3" id="KW-1185">Reference proteome</keyword>
<protein>
    <submittedName>
        <fullName evidence="2">Uncharacterized protein</fullName>
    </submittedName>
</protein>
<evidence type="ECO:0000313" key="3">
    <source>
        <dbReference type="Proteomes" id="UP001218188"/>
    </source>
</evidence>
<sequence length="114" mass="12937">MTEEQRLLLLNSFRSVKFEWSDLDGMRSVRRQYNVRAVPLFVGLVLSLSLSSLVILVLVLLVLVLGLLGFGTLALWHPPRGFARTCALWRTRHCPLHLGLRFLVVRGAPPVCWT</sequence>
<keyword evidence="1" id="KW-0812">Transmembrane</keyword>
<evidence type="ECO:0000256" key="1">
    <source>
        <dbReference type="SAM" id="Phobius"/>
    </source>
</evidence>
<accession>A0AAD6RZ31</accession>
<name>A0AAD6RZ31_9AGAR</name>
<keyword evidence="1" id="KW-0472">Membrane</keyword>
<feature type="transmembrane region" description="Helical" evidence="1">
    <location>
        <begin position="33"/>
        <end position="50"/>
    </location>
</feature>
<comment type="caution">
    <text evidence="2">The sequence shown here is derived from an EMBL/GenBank/DDBJ whole genome shotgun (WGS) entry which is preliminary data.</text>
</comment>
<reference evidence="2" key="1">
    <citation type="submission" date="2023-03" db="EMBL/GenBank/DDBJ databases">
        <title>Massive genome expansion in bonnet fungi (Mycena s.s.) driven by repeated elements and novel gene families across ecological guilds.</title>
        <authorList>
            <consortium name="Lawrence Berkeley National Laboratory"/>
            <person name="Harder C.B."/>
            <person name="Miyauchi S."/>
            <person name="Viragh M."/>
            <person name="Kuo A."/>
            <person name="Thoen E."/>
            <person name="Andreopoulos B."/>
            <person name="Lu D."/>
            <person name="Skrede I."/>
            <person name="Drula E."/>
            <person name="Henrissat B."/>
            <person name="Morin E."/>
            <person name="Kohler A."/>
            <person name="Barry K."/>
            <person name="LaButti K."/>
            <person name="Morin E."/>
            <person name="Salamov A."/>
            <person name="Lipzen A."/>
            <person name="Mereny Z."/>
            <person name="Hegedus B."/>
            <person name="Baldrian P."/>
            <person name="Stursova M."/>
            <person name="Weitz H."/>
            <person name="Taylor A."/>
            <person name="Grigoriev I.V."/>
            <person name="Nagy L.G."/>
            <person name="Martin F."/>
            <person name="Kauserud H."/>
        </authorList>
    </citation>
    <scope>NUCLEOTIDE SEQUENCE</scope>
    <source>
        <strain evidence="2">CBHHK200</strain>
    </source>
</reference>
<organism evidence="2 3">
    <name type="scientific">Mycena alexandri</name>
    <dbReference type="NCBI Taxonomy" id="1745969"/>
    <lineage>
        <taxon>Eukaryota</taxon>
        <taxon>Fungi</taxon>
        <taxon>Dikarya</taxon>
        <taxon>Basidiomycota</taxon>
        <taxon>Agaricomycotina</taxon>
        <taxon>Agaricomycetes</taxon>
        <taxon>Agaricomycetidae</taxon>
        <taxon>Agaricales</taxon>
        <taxon>Marasmiineae</taxon>
        <taxon>Mycenaceae</taxon>
        <taxon>Mycena</taxon>
    </lineage>
</organism>
<proteinExistence type="predicted"/>
<dbReference type="AlphaFoldDB" id="A0AAD6RZ31"/>